<reference evidence="1 2" key="1">
    <citation type="journal article" date="2015" name="Nature">
        <title>rRNA introns, odd ribosomes, and small enigmatic genomes across a large radiation of phyla.</title>
        <authorList>
            <person name="Brown C.T."/>
            <person name="Hug L.A."/>
            <person name="Thomas B.C."/>
            <person name="Sharon I."/>
            <person name="Castelle C.J."/>
            <person name="Singh A."/>
            <person name="Wilkins M.J."/>
            <person name="Williams K.H."/>
            <person name="Banfield J.F."/>
        </authorList>
    </citation>
    <scope>NUCLEOTIDE SEQUENCE [LARGE SCALE GENOMIC DNA]</scope>
</reference>
<evidence type="ECO:0000313" key="1">
    <source>
        <dbReference type="EMBL" id="KKW13396.1"/>
    </source>
</evidence>
<accession>A0A0G1W3Q0</accession>
<dbReference type="EMBL" id="LCQD01000001">
    <property type="protein sequence ID" value="KKW13396.1"/>
    <property type="molecule type" value="Genomic_DNA"/>
</dbReference>
<sequence>MTTVLINDNEINDEFLKLEIERIDNIPKSTLIKIRVRGEKEWLFYQFRLYEGQGLVFRDNGKDEFVDKGIAERTLSREAKKKEVIAMWDEIE</sequence>
<proteinExistence type="predicted"/>
<organism evidence="1 2">
    <name type="scientific">Candidatus Gottesmanbacteria bacterium GW2011_GWB1_49_7</name>
    <dbReference type="NCBI Taxonomy" id="1618448"/>
    <lineage>
        <taxon>Bacteria</taxon>
        <taxon>Candidatus Gottesmaniibacteriota</taxon>
    </lineage>
</organism>
<dbReference type="Proteomes" id="UP000034588">
    <property type="component" value="Unassembled WGS sequence"/>
</dbReference>
<name>A0A0G1W3Q0_9BACT</name>
<gene>
    <name evidence="1" type="ORF">UY48_C0001G0017</name>
</gene>
<dbReference type="AlphaFoldDB" id="A0A0G1W3Q0"/>
<protein>
    <submittedName>
        <fullName evidence="1">Uncharacterized protein</fullName>
    </submittedName>
</protein>
<comment type="caution">
    <text evidence="1">The sequence shown here is derived from an EMBL/GenBank/DDBJ whole genome shotgun (WGS) entry which is preliminary data.</text>
</comment>
<evidence type="ECO:0000313" key="2">
    <source>
        <dbReference type="Proteomes" id="UP000034588"/>
    </source>
</evidence>